<feature type="domain" description="Glycosyl transferase family 28 C-terminal" evidence="1">
    <location>
        <begin position="274"/>
        <end position="326"/>
    </location>
</feature>
<evidence type="ECO:0000313" key="3">
    <source>
        <dbReference type="Proteomes" id="UP000237983"/>
    </source>
</evidence>
<dbReference type="Gene3D" id="3.40.50.2000">
    <property type="entry name" value="Glycogen Phosphorylase B"/>
    <property type="match status" value="1"/>
</dbReference>
<organism evidence="2 3">
    <name type="scientific">Glaciihabitans tibetensis</name>
    <dbReference type="NCBI Taxonomy" id="1266600"/>
    <lineage>
        <taxon>Bacteria</taxon>
        <taxon>Bacillati</taxon>
        <taxon>Actinomycetota</taxon>
        <taxon>Actinomycetes</taxon>
        <taxon>Micrococcales</taxon>
        <taxon>Microbacteriaceae</taxon>
        <taxon>Glaciihabitans</taxon>
    </lineage>
</organism>
<dbReference type="Pfam" id="PF04101">
    <property type="entry name" value="Glyco_tran_28_C"/>
    <property type="match status" value="1"/>
</dbReference>
<proteinExistence type="predicted"/>
<keyword evidence="3" id="KW-1185">Reference proteome</keyword>
<reference evidence="2 3" key="1">
    <citation type="submission" date="2018-03" db="EMBL/GenBank/DDBJ databases">
        <title>Genomic Encyclopedia of Type Strains, Phase III (KMG-III): the genomes of soil and plant-associated and newly described type strains.</title>
        <authorList>
            <person name="Whitman W."/>
        </authorList>
    </citation>
    <scope>NUCLEOTIDE SEQUENCE [LARGE SCALE GENOMIC DNA]</scope>
    <source>
        <strain evidence="2 3">CGMCC 1.12484</strain>
    </source>
</reference>
<dbReference type="Proteomes" id="UP000237983">
    <property type="component" value="Unassembled WGS sequence"/>
</dbReference>
<name>A0A2T0VBY3_9MICO</name>
<dbReference type="AlphaFoldDB" id="A0A2T0VBY3"/>
<evidence type="ECO:0000313" key="2">
    <source>
        <dbReference type="EMBL" id="PRY67680.1"/>
    </source>
</evidence>
<dbReference type="GO" id="GO:0016758">
    <property type="term" value="F:hexosyltransferase activity"/>
    <property type="evidence" value="ECO:0007669"/>
    <property type="project" value="InterPro"/>
</dbReference>
<dbReference type="RefSeq" id="WP_106213447.1">
    <property type="nucleotide sequence ID" value="NZ_PVTL01000006.1"/>
</dbReference>
<accession>A0A2T0VBY3</accession>
<dbReference type="InterPro" id="IPR007235">
    <property type="entry name" value="Glyco_trans_28_C"/>
</dbReference>
<dbReference type="EMBL" id="PVTL01000006">
    <property type="protein sequence ID" value="PRY67680.1"/>
    <property type="molecule type" value="Genomic_DNA"/>
</dbReference>
<keyword evidence="2" id="KW-0808">Transferase</keyword>
<gene>
    <name evidence="2" type="ORF">B0I08_106288</name>
</gene>
<dbReference type="OrthoDB" id="9809594at2"/>
<protein>
    <submittedName>
        <fullName evidence="2">Glycosyl transferase family 28</fullName>
    </submittedName>
</protein>
<dbReference type="SUPFAM" id="SSF53756">
    <property type="entry name" value="UDP-Glycosyltransferase/glycogen phosphorylase"/>
    <property type="match status" value="1"/>
</dbReference>
<evidence type="ECO:0000259" key="1">
    <source>
        <dbReference type="Pfam" id="PF04101"/>
    </source>
</evidence>
<comment type="caution">
    <text evidence="2">The sequence shown here is derived from an EMBL/GenBank/DDBJ whole genome shotgun (WGS) entry which is preliminary data.</text>
</comment>
<sequence>MTRIGWYVHHHGRGHLGRLLAIAPHVAGEIVCFSSLPQPATLPANCRWVLLDRDDAEEPETGGPVRHRNTDAGGLLHWAPLLHNGHRRRLTAIATQLDHSPVSAFVVDVSAEVTLFVRLLGIPTVLITQPGTRDDIPHDLAFRAATSVIAPWPGDLMRPAHLNALPRVAYVGGISRFAGRQDATPSLDDAAASLPAAAPSLPAAASDLPAAASDRPARSGNARPEVLVLGGAGGSDVTAESITAAAAATPGYTWSALGIPGFGGGWSEDPWVQLRRADIVVAWAGQSSIADLAAANARAVIIPQERPFEEQAQTAQALAQAGLAVVETCWPAADAWPGLLEKARSLRPEWSRWQTAGAAERAAAEIEATVIEATAGAVRS</sequence>